<evidence type="ECO:0000313" key="6">
    <source>
        <dbReference type="Proteomes" id="UP000315677"/>
    </source>
</evidence>
<dbReference type="SMART" id="SM00895">
    <property type="entry name" value="FCD"/>
    <property type="match status" value="1"/>
</dbReference>
<dbReference type="SUPFAM" id="SSF46785">
    <property type="entry name" value="Winged helix' DNA-binding domain"/>
    <property type="match status" value="1"/>
</dbReference>
<evidence type="ECO:0000259" key="4">
    <source>
        <dbReference type="PROSITE" id="PS50949"/>
    </source>
</evidence>
<comment type="caution">
    <text evidence="5">The sequence shown here is derived from an EMBL/GenBank/DDBJ whole genome shotgun (WGS) entry which is preliminary data.</text>
</comment>
<dbReference type="InterPro" id="IPR036390">
    <property type="entry name" value="WH_DNA-bd_sf"/>
</dbReference>
<dbReference type="InterPro" id="IPR008920">
    <property type="entry name" value="TF_FadR/GntR_C"/>
</dbReference>
<dbReference type="Gene3D" id="1.20.120.530">
    <property type="entry name" value="GntR ligand-binding domain-like"/>
    <property type="match status" value="1"/>
</dbReference>
<protein>
    <submittedName>
        <fullName evidence="5">DNA-binding GntR family transcriptional regulator</fullName>
    </submittedName>
</protein>
<dbReference type="EMBL" id="VFPA01000003">
    <property type="protein sequence ID" value="TQM09546.1"/>
    <property type="molecule type" value="Genomic_DNA"/>
</dbReference>
<dbReference type="Pfam" id="PF07729">
    <property type="entry name" value="FCD"/>
    <property type="match status" value="1"/>
</dbReference>
<keyword evidence="3" id="KW-0804">Transcription</keyword>
<dbReference type="GO" id="GO:0003700">
    <property type="term" value="F:DNA-binding transcription factor activity"/>
    <property type="evidence" value="ECO:0007669"/>
    <property type="project" value="InterPro"/>
</dbReference>
<dbReference type="InterPro" id="IPR011711">
    <property type="entry name" value="GntR_C"/>
</dbReference>
<keyword evidence="6" id="KW-1185">Reference proteome</keyword>
<sequence>MLVYKHLSSRGRNRYAAQVARPTSRTNRRTVYETLRREVLTLELPPGAALSENELAARLGVSRTPVRESLILLAEEGLVQVFPQVGSFVSRVDPARVADAQFLREAVELASLEDLPAHLDPDLVRELRENLSAQRRPDLDVEEFFVLDEAFHHALLRLSGHGNAWTTVVAAKGHLDRARRLGLQATAPPAFTDQHVEILDAVLAGDVVAARTAMRAHLRAVFDDVEQIRERAPELFARDPASAPVRRNVVVWE</sequence>
<dbReference type="SMART" id="SM00345">
    <property type="entry name" value="HTH_GNTR"/>
    <property type="match status" value="1"/>
</dbReference>
<keyword evidence="1" id="KW-0805">Transcription regulation</keyword>
<evidence type="ECO:0000256" key="1">
    <source>
        <dbReference type="ARBA" id="ARBA00023015"/>
    </source>
</evidence>
<feature type="domain" description="HTH gntR-type" evidence="4">
    <location>
        <begin position="25"/>
        <end position="92"/>
    </location>
</feature>
<accession>A0A543DJN6</accession>
<dbReference type="InterPro" id="IPR000524">
    <property type="entry name" value="Tscrpt_reg_HTH_GntR"/>
</dbReference>
<dbReference type="PANTHER" id="PTHR43537:SF45">
    <property type="entry name" value="GNTR FAMILY REGULATORY PROTEIN"/>
    <property type="match status" value="1"/>
</dbReference>
<keyword evidence="2 5" id="KW-0238">DNA-binding</keyword>
<dbReference type="PROSITE" id="PS50949">
    <property type="entry name" value="HTH_GNTR"/>
    <property type="match status" value="1"/>
</dbReference>
<dbReference type="Pfam" id="PF00392">
    <property type="entry name" value="GntR"/>
    <property type="match status" value="1"/>
</dbReference>
<dbReference type="AlphaFoldDB" id="A0A543DJN6"/>
<reference evidence="5 6" key="1">
    <citation type="submission" date="2019-06" db="EMBL/GenBank/DDBJ databases">
        <title>Sequencing the genomes of 1000 actinobacteria strains.</title>
        <authorList>
            <person name="Klenk H.-P."/>
        </authorList>
    </citation>
    <scope>NUCLEOTIDE SEQUENCE [LARGE SCALE GENOMIC DNA]</scope>
    <source>
        <strain evidence="5 6">DSM 45301</strain>
    </source>
</reference>
<gene>
    <name evidence="5" type="ORF">FB558_5306</name>
</gene>
<evidence type="ECO:0000256" key="3">
    <source>
        <dbReference type="ARBA" id="ARBA00023163"/>
    </source>
</evidence>
<dbReference type="CDD" id="cd07377">
    <property type="entry name" value="WHTH_GntR"/>
    <property type="match status" value="1"/>
</dbReference>
<dbReference type="SUPFAM" id="SSF48008">
    <property type="entry name" value="GntR ligand-binding domain-like"/>
    <property type="match status" value="1"/>
</dbReference>
<name>A0A543DJN6_9PSEU</name>
<dbReference type="Gene3D" id="1.10.10.10">
    <property type="entry name" value="Winged helix-like DNA-binding domain superfamily/Winged helix DNA-binding domain"/>
    <property type="match status" value="1"/>
</dbReference>
<dbReference type="InterPro" id="IPR036388">
    <property type="entry name" value="WH-like_DNA-bd_sf"/>
</dbReference>
<dbReference type="Proteomes" id="UP000315677">
    <property type="component" value="Unassembled WGS sequence"/>
</dbReference>
<organism evidence="5 6">
    <name type="scientific">Pseudonocardia kunmingensis</name>
    <dbReference type="NCBI Taxonomy" id="630975"/>
    <lineage>
        <taxon>Bacteria</taxon>
        <taxon>Bacillati</taxon>
        <taxon>Actinomycetota</taxon>
        <taxon>Actinomycetes</taxon>
        <taxon>Pseudonocardiales</taxon>
        <taxon>Pseudonocardiaceae</taxon>
        <taxon>Pseudonocardia</taxon>
    </lineage>
</organism>
<dbReference type="GO" id="GO:0003677">
    <property type="term" value="F:DNA binding"/>
    <property type="evidence" value="ECO:0007669"/>
    <property type="project" value="UniProtKB-KW"/>
</dbReference>
<dbReference type="PANTHER" id="PTHR43537">
    <property type="entry name" value="TRANSCRIPTIONAL REGULATOR, GNTR FAMILY"/>
    <property type="match status" value="1"/>
</dbReference>
<proteinExistence type="predicted"/>
<evidence type="ECO:0000256" key="2">
    <source>
        <dbReference type="ARBA" id="ARBA00023125"/>
    </source>
</evidence>
<evidence type="ECO:0000313" key="5">
    <source>
        <dbReference type="EMBL" id="TQM09546.1"/>
    </source>
</evidence>
<dbReference type="PRINTS" id="PR00035">
    <property type="entry name" value="HTHGNTR"/>
</dbReference>